<name>A0P3R8_ROSAI</name>
<gene>
    <name evidence="5" type="ORF">SIAM614_03558</name>
</gene>
<reference evidence="5 6" key="1">
    <citation type="submission" date="2006-05" db="EMBL/GenBank/DDBJ databases">
        <authorList>
            <person name="King G."/>
            <person name="Ferriera S."/>
            <person name="Johnson J."/>
            <person name="Kravitz S."/>
            <person name="Beeson K."/>
            <person name="Sutton G."/>
            <person name="Rogers Y.-H."/>
            <person name="Friedman R."/>
            <person name="Frazier M."/>
            <person name="Venter J.C."/>
        </authorList>
    </citation>
    <scope>NUCLEOTIDE SEQUENCE [LARGE SCALE GENOMIC DNA]</scope>
    <source>
        <strain evidence="6">ATCC 25650 / DSM 13394 / JCM 20685 / NBRC 16684 / NCIMB 2208 / IAM 12614 / B1</strain>
    </source>
</reference>
<keyword evidence="2" id="KW-0238">DNA-binding</keyword>
<protein>
    <submittedName>
        <fullName evidence="5">Transcriptional regulatory protein</fullName>
    </submittedName>
</protein>
<accession>A0P3R8</accession>
<dbReference type="PANTHER" id="PTHR33164">
    <property type="entry name" value="TRANSCRIPTIONAL REGULATOR, MARR FAMILY"/>
    <property type="match status" value="1"/>
</dbReference>
<dbReference type="InterPro" id="IPR000835">
    <property type="entry name" value="HTH_MarR-typ"/>
</dbReference>
<dbReference type="Gene3D" id="1.10.10.10">
    <property type="entry name" value="Winged helix-like DNA-binding domain superfamily/Winged helix DNA-binding domain"/>
    <property type="match status" value="1"/>
</dbReference>
<keyword evidence="3" id="KW-0804">Transcription</keyword>
<dbReference type="AlphaFoldDB" id="A0P3R8"/>
<keyword evidence="1" id="KW-0805">Transcription regulation</keyword>
<dbReference type="OrthoDB" id="7349109at2"/>
<evidence type="ECO:0000256" key="1">
    <source>
        <dbReference type="ARBA" id="ARBA00023015"/>
    </source>
</evidence>
<dbReference type="GO" id="GO:0006950">
    <property type="term" value="P:response to stress"/>
    <property type="evidence" value="ECO:0007669"/>
    <property type="project" value="TreeGrafter"/>
</dbReference>
<evidence type="ECO:0000313" key="6">
    <source>
        <dbReference type="Proteomes" id="UP000004848"/>
    </source>
</evidence>
<dbReference type="EMBL" id="AAUW01000033">
    <property type="protein sequence ID" value="EAV40324.1"/>
    <property type="molecule type" value="Genomic_DNA"/>
</dbReference>
<dbReference type="GeneID" id="68849980"/>
<dbReference type="Proteomes" id="UP000004848">
    <property type="component" value="Unassembled WGS sequence"/>
</dbReference>
<feature type="domain" description="HTH marR-type" evidence="4">
    <location>
        <begin position="8"/>
        <end position="139"/>
    </location>
</feature>
<dbReference type="eggNOG" id="COG1846">
    <property type="taxonomic scope" value="Bacteria"/>
</dbReference>
<organism evidence="5 6">
    <name type="scientific">Roseibium aggregatum (strain ATCC 25650 / DSM 13394 / JCM 20685 / NBRC 16684 / NCIMB 2208 / IAM 12614 / B1)</name>
    <name type="common">Stappia aggregata</name>
    <dbReference type="NCBI Taxonomy" id="384765"/>
    <lineage>
        <taxon>Bacteria</taxon>
        <taxon>Pseudomonadati</taxon>
        <taxon>Pseudomonadota</taxon>
        <taxon>Alphaproteobacteria</taxon>
        <taxon>Hyphomicrobiales</taxon>
        <taxon>Stappiaceae</taxon>
        <taxon>Roseibium</taxon>
    </lineage>
</organism>
<dbReference type="GO" id="GO:0003700">
    <property type="term" value="F:DNA-binding transcription factor activity"/>
    <property type="evidence" value="ECO:0007669"/>
    <property type="project" value="InterPro"/>
</dbReference>
<dbReference type="InterPro" id="IPR039422">
    <property type="entry name" value="MarR/SlyA-like"/>
</dbReference>
<dbReference type="SUPFAM" id="SSF46785">
    <property type="entry name" value="Winged helix' DNA-binding domain"/>
    <property type="match status" value="1"/>
</dbReference>
<dbReference type="SMART" id="SM00347">
    <property type="entry name" value="HTH_MARR"/>
    <property type="match status" value="1"/>
</dbReference>
<dbReference type="PROSITE" id="PS01117">
    <property type="entry name" value="HTH_MARR_1"/>
    <property type="match status" value="1"/>
</dbReference>
<sequence length="159" mass="17478">MQDLEQMPGHLIRRLQQIAVAVFHTEVEAIGFDMTPVQFAALVRVSEHPGIDQITLAGLIAYDRTTIAGVVDRLVQKGFLSRAVSEKDRRAKVLHMTEAGTEALSRLGPAVEKAQQVMLSGLDSQEAEDFIRLLHKATEAVNGLSRAPLRPVARTTQKD</sequence>
<comment type="caution">
    <text evidence="5">The sequence shown here is derived from an EMBL/GenBank/DDBJ whole genome shotgun (WGS) entry which is preliminary data.</text>
</comment>
<dbReference type="InterPro" id="IPR036388">
    <property type="entry name" value="WH-like_DNA-bd_sf"/>
</dbReference>
<evidence type="ECO:0000259" key="4">
    <source>
        <dbReference type="PROSITE" id="PS50995"/>
    </source>
</evidence>
<dbReference type="Pfam" id="PF01047">
    <property type="entry name" value="MarR"/>
    <property type="match status" value="1"/>
</dbReference>
<dbReference type="InterPro" id="IPR023187">
    <property type="entry name" value="Tscrpt_reg_MarR-type_CS"/>
</dbReference>
<dbReference type="GO" id="GO:0003677">
    <property type="term" value="F:DNA binding"/>
    <property type="evidence" value="ECO:0007669"/>
    <property type="project" value="UniProtKB-KW"/>
</dbReference>
<evidence type="ECO:0000256" key="3">
    <source>
        <dbReference type="ARBA" id="ARBA00023163"/>
    </source>
</evidence>
<dbReference type="RefSeq" id="WP_006940280.1">
    <property type="nucleotide sequence ID" value="NZ_AAUW01000033.1"/>
</dbReference>
<evidence type="ECO:0000313" key="5">
    <source>
        <dbReference type="EMBL" id="EAV40324.1"/>
    </source>
</evidence>
<dbReference type="PRINTS" id="PR00598">
    <property type="entry name" value="HTHMARR"/>
</dbReference>
<dbReference type="InterPro" id="IPR036390">
    <property type="entry name" value="WH_DNA-bd_sf"/>
</dbReference>
<evidence type="ECO:0000256" key="2">
    <source>
        <dbReference type="ARBA" id="ARBA00023125"/>
    </source>
</evidence>
<dbReference type="PROSITE" id="PS50995">
    <property type="entry name" value="HTH_MARR_2"/>
    <property type="match status" value="1"/>
</dbReference>
<proteinExistence type="predicted"/>
<dbReference type="PANTHER" id="PTHR33164:SF95">
    <property type="entry name" value="TRANSCRIPTIONAL REGULATOR"/>
    <property type="match status" value="1"/>
</dbReference>